<keyword evidence="5 7" id="KW-0648">Protein biosynthesis</keyword>
<dbReference type="InterPro" id="IPR047090">
    <property type="entry name" value="AspRS_core"/>
</dbReference>
<reference evidence="10 11" key="1">
    <citation type="submission" date="2019-03" db="EMBL/GenBank/DDBJ databases">
        <title>Genomic Encyclopedia of Type Strains, Phase IV (KMG-IV): sequencing the most valuable type-strain genomes for metagenomic binning, comparative biology and taxonomic classification.</title>
        <authorList>
            <person name="Goeker M."/>
        </authorList>
    </citation>
    <scope>NUCLEOTIDE SEQUENCE [LARGE SCALE GENOMIC DNA]</scope>
    <source>
        <strain evidence="10 11">DSM 46770</strain>
    </source>
</reference>
<keyword evidence="7" id="KW-0963">Cytoplasm</keyword>
<dbReference type="PANTHER" id="PTHR22594:SF5">
    <property type="entry name" value="ASPARTATE--TRNA LIGASE, MITOCHONDRIAL"/>
    <property type="match status" value="1"/>
</dbReference>
<keyword evidence="4 7" id="KW-0067">ATP-binding</keyword>
<feature type="binding site" evidence="7">
    <location>
        <position position="437"/>
    </location>
    <ligand>
        <name>L-aspartate</name>
        <dbReference type="ChEBI" id="CHEBI:29991"/>
    </ligand>
</feature>
<dbReference type="InterPro" id="IPR006195">
    <property type="entry name" value="aa-tRNA-synth_II"/>
</dbReference>
<dbReference type="InterPro" id="IPR002312">
    <property type="entry name" value="Asp/Asn-tRNA-synth_IIb"/>
</dbReference>
<evidence type="ECO:0000313" key="11">
    <source>
        <dbReference type="Proteomes" id="UP000295281"/>
    </source>
</evidence>
<evidence type="ECO:0000256" key="8">
    <source>
        <dbReference type="SAM" id="MobiDB-lite"/>
    </source>
</evidence>
<dbReference type="SUPFAM" id="SSF55681">
    <property type="entry name" value="Class II aaRS and biotin synthetases"/>
    <property type="match status" value="1"/>
</dbReference>
<dbReference type="AlphaFoldDB" id="A0A4V3D8G8"/>
<dbReference type="OrthoDB" id="9802326at2"/>
<evidence type="ECO:0000256" key="6">
    <source>
        <dbReference type="ARBA" id="ARBA00023146"/>
    </source>
</evidence>
<dbReference type="Proteomes" id="UP000295281">
    <property type="component" value="Unassembled WGS sequence"/>
</dbReference>
<dbReference type="PRINTS" id="PR01042">
    <property type="entry name" value="TRNASYNTHASP"/>
</dbReference>
<dbReference type="NCBIfam" id="NF001750">
    <property type="entry name" value="PRK00476.1"/>
    <property type="match status" value="1"/>
</dbReference>
<dbReference type="GO" id="GO:0004815">
    <property type="term" value="F:aspartate-tRNA ligase activity"/>
    <property type="evidence" value="ECO:0007669"/>
    <property type="project" value="UniProtKB-UniRule"/>
</dbReference>
<dbReference type="RefSeq" id="WP_133742013.1">
    <property type="nucleotide sequence ID" value="NZ_SNYN01000010.1"/>
</dbReference>
<dbReference type="InterPro" id="IPR012340">
    <property type="entry name" value="NA-bd_OB-fold"/>
</dbReference>
<dbReference type="SUPFAM" id="SSF55261">
    <property type="entry name" value="GAD domain-like"/>
    <property type="match status" value="1"/>
</dbReference>
<protein>
    <recommendedName>
        <fullName evidence="7">Aspartate--tRNA(Asp/Asn) ligase</fullName>
        <ecNumber evidence="7">6.1.1.23</ecNumber>
    </recommendedName>
    <alternativeName>
        <fullName evidence="7">Aspartyl-tRNA synthetase</fullName>
        <shortName evidence="7">AspRS</shortName>
    </alternativeName>
    <alternativeName>
        <fullName evidence="7">Non-discriminating aspartyl-tRNA synthetase</fullName>
        <shortName evidence="7">ND-AspRS</shortName>
    </alternativeName>
</protein>
<dbReference type="InterPro" id="IPR047089">
    <property type="entry name" value="Asp-tRNA-ligase_1_N"/>
</dbReference>
<organism evidence="10 11">
    <name type="scientific">Actinorugispora endophytica</name>
    <dbReference type="NCBI Taxonomy" id="1605990"/>
    <lineage>
        <taxon>Bacteria</taxon>
        <taxon>Bacillati</taxon>
        <taxon>Actinomycetota</taxon>
        <taxon>Actinomycetes</taxon>
        <taxon>Streptosporangiales</taxon>
        <taxon>Nocardiopsidaceae</taxon>
        <taxon>Actinorugispora</taxon>
    </lineage>
</organism>
<feature type="site" description="Important for tRNA non-discrimination" evidence="7">
    <location>
        <position position="31"/>
    </location>
</feature>
<dbReference type="Gene3D" id="3.30.930.10">
    <property type="entry name" value="Bira Bifunctional Protein, Domain 2"/>
    <property type="match status" value="1"/>
</dbReference>
<keyword evidence="6 7" id="KW-0030">Aminoacyl-tRNA synthetase</keyword>
<dbReference type="CDD" id="cd04317">
    <property type="entry name" value="EcAspRS_like_N"/>
    <property type="match status" value="1"/>
</dbReference>
<comment type="function">
    <text evidence="7">Aspartyl-tRNA synthetase with relaxed tRNA specificity since it is able to aspartylate not only its cognate tRNA(Asp) but also tRNA(Asn). Reaction proceeds in two steps: L-aspartate is first activated by ATP to form Asp-AMP and then transferred to the acceptor end of tRNA(Asp/Asn).</text>
</comment>
<feature type="binding site" evidence="7">
    <location>
        <begin position="523"/>
        <end position="526"/>
    </location>
    <ligand>
        <name>ATP</name>
        <dbReference type="ChEBI" id="CHEBI:30616"/>
    </ligand>
</feature>
<comment type="catalytic activity">
    <reaction evidence="7">
        <text>tRNA(Asx) + L-aspartate + ATP = L-aspartyl-tRNA(Asx) + AMP + diphosphate</text>
        <dbReference type="Rhea" id="RHEA:18349"/>
        <dbReference type="Rhea" id="RHEA-COMP:9710"/>
        <dbReference type="Rhea" id="RHEA-COMP:9711"/>
        <dbReference type="ChEBI" id="CHEBI:29991"/>
        <dbReference type="ChEBI" id="CHEBI:30616"/>
        <dbReference type="ChEBI" id="CHEBI:33019"/>
        <dbReference type="ChEBI" id="CHEBI:78442"/>
        <dbReference type="ChEBI" id="CHEBI:78516"/>
        <dbReference type="ChEBI" id="CHEBI:456215"/>
        <dbReference type="EC" id="6.1.1.23"/>
    </reaction>
</comment>
<keyword evidence="3 7" id="KW-0547">Nucleotide-binding</keyword>
<feature type="region of interest" description="Disordered" evidence="8">
    <location>
        <begin position="548"/>
        <end position="579"/>
    </location>
</feature>
<dbReference type="CDD" id="cd00777">
    <property type="entry name" value="AspRS_core"/>
    <property type="match status" value="1"/>
</dbReference>
<dbReference type="InterPro" id="IPR029351">
    <property type="entry name" value="GAD_dom"/>
</dbReference>
<dbReference type="Pfam" id="PF00152">
    <property type="entry name" value="tRNA-synt_2"/>
    <property type="match status" value="1"/>
</dbReference>
<sequence length="579" mass="63686">MIRTHDAGTLRAEHADETVVLAGWVARRRDHGGVVFLDLREASGVVQVVVREDDLAHDLRSEYCIKVTGTVRVRPEGNENQDIATGAVEVVATEIEVLSEAAPLPFPLDGSQEVSEEARLRYRYLDIRRPERAAALRARSKATYVVHDVMREHGFVNVETPYLTRSTPEGARDFLVPVRLQPGHWYALPQSPQLFKQLLMVGGMERYYQIARCFRDEDFRADRQPEFTQIDIEMSFVDQEDVIGVGEQLVARLWSEVLGHEVPLPLPRMPFLEAMDRFGSDKPDLRFGQELTELTGLFADTTFRVFQAPYVGAVVMPGGASQTRKQLDGWQDWAKARGAKGLAYVLVQADGTLGGPVAKNLSETERSGLLEAVGAEPGDAVFFAAGARRASQELLGAARLEIGNRLGLVDESQWSFLWVVDAPMFEEDGEGGWTSVHHPFTGPKPEFADTFHEDPANALAYAYDMVCNGSEIGGGSIRIHRGEVQQRVFETLGISKSEAESKFGFLLEAFKFGPPPHGGIAFGWDRIITLLTGGDSIRDVIAFPKTASGGDPLTGAPTPITAAQRREAGVDAVPEDKES</sequence>
<dbReference type="PROSITE" id="PS50862">
    <property type="entry name" value="AA_TRNA_LIGASE_II"/>
    <property type="match status" value="1"/>
</dbReference>
<comment type="caution">
    <text evidence="10">The sequence shown here is derived from an EMBL/GenBank/DDBJ whole genome shotgun (WGS) entry which is preliminary data.</text>
</comment>
<dbReference type="GO" id="GO:0050560">
    <property type="term" value="F:aspartate-tRNA(Asn) ligase activity"/>
    <property type="evidence" value="ECO:0007669"/>
    <property type="project" value="UniProtKB-EC"/>
</dbReference>
<evidence type="ECO:0000256" key="2">
    <source>
        <dbReference type="ARBA" id="ARBA00022598"/>
    </source>
</evidence>
<dbReference type="GO" id="GO:0005524">
    <property type="term" value="F:ATP binding"/>
    <property type="evidence" value="ECO:0007669"/>
    <property type="project" value="UniProtKB-UniRule"/>
</dbReference>
<comment type="subunit">
    <text evidence="7">Homodimer.</text>
</comment>
<dbReference type="InterPro" id="IPR004365">
    <property type="entry name" value="NA-bd_OB_tRNA"/>
</dbReference>
<dbReference type="InterPro" id="IPR045864">
    <property type="entry name" value="aa-tRNA-synth_II/BPL/LPL"/>
</dbReference>
<feature type="binding site" evidence="7">
    <location>
        <position position="169"/>
    </location>
    <ligand>
        <name>L-aspartate</name>
        <dbReference type="ChEBI" id="CHEBI:29991"/>
    </ligand>
</feature>
<feature type="compositionally biased region" description="Basic and acidic residues" evidence="8">
    <location>
        <begin position="564"/>
        <end position="579"/>
    </location>
</feature>
<accession>A0A4V3D8G8</accession>
<dbReference type="GO" id="GO:0003676">
    <property type="term" value="F:nucleic acid binding"/>
    <property type="evidence" value="ECO:0007669"/>
    <property type="project" value="InterPro"/>
</dbReference>
<dbReference type="PANTHER" id="PTHR22594">
    <property type="entry name" value="ASPARTYL/LYSYL-TRNA SYNTHETASE"/>
    <property type="match status" value="1"/>
</dbReference>
<evidence type="ECO:0000256" key="3">
    <source>
        <dbReference type="ARBA" id="ARBA00022741"/>
    </source>
</evidence>
<dbReference type="Pfam" id="PF02938">
    <property type="entry name" value="GAD"/>
    <property type="match status" value="1"/>
</dbReference>
<proteinExistence type="inferred from homology"/>
<feature type="region of interest" description="Aspartate" evidence="7">
    <location>
        <begin position="193"/>
        <end position="196"/>
    </location>
</feature>
<evidence type="ECO:0000256" key="4">
    <source>
        <dbReference type="ARBA" id="ARBA00022840"/>
    </source>
</evidence>
<dbReference type="NCBIfam" id="TIGR00459">
    <property type="entry name" value="aspS_bact"/>
    <property type="match status" value="1"/>
</dbReference>
<feature type="binding site" evidence="7">
    <location>
        <position position="215"/>
    </location>
    <ligand>
        <name>L-aspartate</name>
        <dbReference type="ChEBI" id="CHEBI:29991"/>
    </ligand>
</feature>
<dbReference type="Gene3D" id="3.30.1360.30">
    <property type="entry name" value="GAD-like domain"/>
    <property type="match status" value="1"/>
</dbReference>
<feature type="site" description="Important for tRNA non-discrimination" evidence="7">
    <location>
        <position position="77"/>
    </location>
</feature>
<name>A0A4V3D8G8_9ACTN</name>
<dbReference type="InterPro" id="IPR004524">
    <property type="entry name" value="Asp-tRNA-ligase_1"/>
</dbReference>
<comment type="subcellular location">
    <subcellularLocation>
        <location evidence="7">Cytoplasm</location>
    </subcellularLocation>
</comment>
<feature type="binding site" evidence="7">
    <location>
        <position position="478"/>
    </location>
    <ligand>
        <name>L-aspartate</name>
        <dbReference type="ChEBI" id="CHEBI:29991"/>
    </ligand>
</feature>
<dbReference type="InterPro" id="IPR004115">
    <property type="entry name" value="GAD-like_sf"/>
</dbReference>
<dbReference type="Pfam" id="PF01336">
    <property type="entry name" value="tRNA_anti-codon"/>
    <property type="match status" value="1"/>
</dbReference>
<evidence type="ECO:0000259" key="9">
    <source>
        <dbReference type="PROSITE" id="PS50862"/>
    </source>
</evidence>
<evidence type="ECO:0000256" key="5">
    <source>
        <dbReference type="ARBA" id="ARBA00022917"/>
    </source>
</evidence>
<dbReference type="Gene3D" id="2.40.50.140">
    <property type="entry name" value="Nucleic acid-binding proteins"/>
    <property type="match status" value="1"/>
</dbReference>
<gene>
    <name evidence="7" type="primary">aspS</name>
    <name evidence="10" type="ORF">EV190_11086</name>
</gene>
<keyword evidence="2 7" id="KW-0436">Ligase</keyword>
<keyword evidence="11" id="KW-1185">Reference proteome</keyword>
<dbReference type="GO" id="GO:0005737">
    <property type="term" value="C:cytoplasm"/>
    <property type="evidence" value="ECO:0007669"/>
    <property type="project" value="UniProtKB-SubCell"/>
</dbReference>
<dbReference type="InterPro" id="IPR004364">
    <property type="entry name" value="Aa-tRNA-synt_II"/>
</dbReference>
<feature type="binding site" evidence="7">
    <location>
        <position position="224"/>
    </location>
    <ligand>
        <name>ATP</name>
        <dbReference type="ChEBI" id="CHEBI:30616"/>
    </ligand>
</feature>
<dbReference type="HAMAP" id="MF_00044">
    <property type="entry name" value="Asp_tRNA_synth_type1"/>
    <property type="match status" value="1"/>
</dbReference>
<dbReference type="SUPFAM" id="SSF50249">
    <property type="entry name" value="Nucleic acid-binding proteins"/>
    <property type="match status" value="1"/>
</dbReference>
<evidence type="ECO:0000256" key="1">
    <source>
        <dbReference type="ARBA" id="ARBA00006303"/>
    </source>
</evidence>
<feature type="domain" description="Aminoacyl-transfer RNA synthetases class-II family profile" evidence="9">
    <location>
        <begin position="146"/>
        <end position="544"/>
    </location>
</feature>
<feature type="binding site" evidence="7">
    <location>
        <position position="471"/>
    </location>
    <ligand>
        <name>ATP</name>
        <dbReference type="ChEBI" id="CHEBI:30616"/>
    </ligand>
</feature>
<dbReference type="GO" id="GO:0006422">
    <property type="term" value="P:aspartyl-tRNA aminoacylation"/>
    <property type="evidence" value="ECO:0007669"/>
    <property type="project" value="UniProtKB-UniRule"/>
</dbReference>
<evidence type="ECO:0000256" key="7">
    <source>
        <dbReference type="HAMAP-Rule" id="MF_00044"/>
    </source>
</evidence>
<comment type="similarity">
    <text evidence="1 7">Belongs to the class-II aminoacyl-tRNA synthetase family. Type 1 subfamily.</text>
</comment>
<dbReference type="EMBL" id="SNYN01000010">
    <property type="protein sequence ID" value="TDQ51597.1"/>
    <property type="molecule type" value="Genomic_DNA"/>
</dbReference>
<feature type="binding site" evidence="7">
    <location>
        <begin position="215"/>
        <end position="217"/>
    </location>
    <ligand>
        <name>ATP</name>
        <dbReference type="ChEBI" id="CHEBI:30616"/>
    </ligand>
</feature>
<evidence type="ECO:0000313" key="10">
    <source>
        <dbReference type="EMBL" id="TDQ51597.1"/>
    </source>
</evidence>
<dbReference type="EC" id="6.1.1.23" evidence="7"/>